<evidence type="ECO:0000259" key="14">
    <source>
        <dbReference type="Pfam" id="PF00593"/>
    </source>
</evidence>
<dbReference type="PANTHER" id="PTHR30069">
    <property type="entry name" value="TONB-DEPENDENT OUTER MEMBRANE RECEPTOR"/>
    <property type="match status" value="1"/>
</dbReference>
<dbReference type="InterPro" id="IPR012910">
    <property type="entry name" value="Plug_dom"/>
</dbReference>
<proteinExistence type="inferred from homology"/>
<keyword evidence="6 13" id="KW-0732">Signal</keyword>
<evidence type="ECO:0000256" key="9">
    <source>
        <dbReference type="ARBA" id="ARBA00023170"/>
    </source>
</evidence>
<accession>A0ABW7FXR3</accession>
<dbReference type="Pfam" id="PF00593">
    <property type="entry name" value="TonB_dep_Rec_b-barrel"/>
    <property type="match status" value="1"/>
</dbReference>
<keyword evidence="9 16" id="KW-0675">Receptor</keyword>
<evidence type="ECO:0000256" key="2">
    <source>
        <dbReference type="ARBA" id="ARBA00009810"/>
    </source>
</evidence>
<dbReference type="InterPro" id="IPR000531">
    <property type="entry name" value="Beta-barrel_TonB"/>
</dbReference>
<feature type="chain" id="PRO_5045773635" evidence="13">
    <location>
        <begin position="25"/>
        <end position="726"/>
    </location>
</feature>
<dbReference type="Proteomes" id="UP001606099">
    <property type="component" value="Unassembled WGS sequence"/>
</dbReference>
<dbReference type="Pfam" id="PF07715">
    <property type="entry name" value="Plug"/>
    <property type="match status" value="1"/>
</dbReference>
<evidence type="ECO:0000256" key="7">
    <source>
        <dbReference type="ARBA" id="ARBA00023077"/>
    </source>
</evidence>
<keyword evidence="3 11" id="KW-0813">Transport</keyword>
<name>A0ABW7FXR3_9BURK</name>
<keyword evidence="8 11" id="KW-0472">Membrane</keyword>
<reference evidence="16 17" key="1">
    <citation type="submission" date="2024-08" db="EMBL/GenBank/DDBJ databases">
        <authorList>
            <person name="Lu H."/>
        </authorList>
    </citation>
    <scope>NUCLEOTIDE SEQUENCE [LARGE SCALE GENOMIC DNA]</scope>
    <source>
        <strain evidence="16 17">BYS180W</strain>
    </source>
</reference>
<dbReference type="RefSeq" id="WP_394461837.1">
    <property type="nucleotide sequence ID" value="NZ_JBIGHZ010000004.1"/>
</dbReference>
<evidence type="ECO:0000256" key="10">
    <source>
        <dbReference type="ARBA" id="ARBA00023237"/>
    </source>
</evidence>
<keyword evidence="17" id="KW-1185">Reference proteome</keyword>
<comment type="subcellular location">
    <subcellularLocation>
        <location evidence="1 11">Cell outer membrane</location>
        <topology evidence="1 11">Multi-pass membrane protein</topology>
    </subcellularLocation>
</comment>
<gene>
    <name evidence="16" type="ORF">ACG0Z6_12410</name>
</gene>
<dbReference type="InterPro" id="IPR037066">
    <property type="entry name" value="Plug_dom_sf"/>
</dbReference>
<comment type="similarity">
    <text evidence="2 11 12">Belongs to the TonB-dependent receptor family.</text>
</comment>
<evidence type="ECO:0000256" key="1">
    <source>
        <dbReference type="ARBA" id="ARBA00004571"/>
    </source>
</evidence>
<keyword evidence="7 12" id="KW-0798">TonB box</keyword>
<evidence type="ECO:0000256" key="3">
    <source>
        <dbReference type="ARBA" id="ARBA00022448"/>
    </source>
</evidence>
<evidence type="ECO:0000256" key="11">
    <source>
        <dbReference type="PROSITE-ProRule" id="PRU01360"/>
    </source>
</evidence>
<dbReference type="PANTHER" id="PTHR30069:SF29">
    <property type="entry name" value="HEMOGLOBIN AND HEMOGLOBIN-HAPTOGLOBIN-BINDING PROTEIN 1-RELATED"/>
    <property type="match status" value="1"/>
</dbReference>
<dbReference type="CDD" id="cd01347">
    <property type="entry name" value="ligand_gated_channel"/>
    <property type="match status" value="1"/>
</dbReference>
<evidence type="ECO:0000313" key="17">
    <source>
        <dbReference type="Proteomes" id="UP001606099"/>
    </source>
</evidence>
<protein>
    <submittedName>
        <fullName evidence="16">TonB-dependent receptor plug domain-containing protein</fullName>
    </submittedName>
</protein>
<dbReference type="PROSITE" id="PS52016">
    <property type="entry name" value="TONB_DEPENDENT_REC_3"/>
    <property type="match status" value="1"/>
</dbReference>
<dbReference type="Gene3D" id="2.170.130.10">
    <property type="entry name" value="TonB-dependent receptor, plug domain"/>
    <property type="match status" value="1"/>
</dbReference>
<dbReference type="SUPFAM" id="SSF56935">
    <property type="entry name" value="Porins"/>
    <property type="match status" value="1"/>
</dbReference>
<evidence type="ECO:0000256" key="8">
    <source>
        <dbReference type="ARBA" id="ARBA00023136"/>
    </source>
</evidence>
<keyword evidence="10 11" id="KW-0998">Cell outer membrane</keyword>
<evidence type="ECO:0000256" key="5">
    <source>
        <dbReference type="ARBA" id="ARBA00022692"/>
    </source>
</evidence>
<evidence type="ECO:0000256" key="12">
    <source>
        <dbReference type="RuleBase" id="RU003357"/>
    </source>
</evidence>
<evidence type="ECO:0000259" key="15">
    <source>
        <dbReference type="Pfam" id="PF07715"/>
    </source>
</evidence>
<evidence type="ECO:0000256" key="4">
    <source>
        <dbReference type="ARBA" id="ARBA00022452"/>
    </source>
</evidence>
<dbReference type="EMBL" id="JBIGHZ010000004">
    <property type="protein sequence ID" value="MFG6449035.1"/>
    <property type="molecule type" value="Genomic_DNA"/>
</dbReference>
<feature type="signal peptide" evidence="13">
    <location>
        <begin position="1"/>
        <end position="24"/>
    </location>
</feature>
<dbReference type="Gene3D" id="2.40.170.20">
    <property type="entry name" value="TonB-dependent receptor, beta-barrel domain"/>
    <property type="match status" value="1"/>
</dbReference>
<feature type="domain" description="TonB-dependent receptor plug" evidence="15">
    <location>
        <begin position="60"/>
        <end position="152"/>
    </location>
</feature>
<feature type="domain" description="TonB-dependent receptor-like beta-barrel" evidence="14">
    <location>
        <begin position="252"/>
        <end position="691"/>
    </location>
</feature>
<evidence type="ECO:0000256" key="13">
    <source>
        <dbReference type="SAM" id="SignalP"/>
    </source>
</evidence>
<evidence type="ECO:0000313" key="16">
    <source>
        <dbReference type="EMBL" id="MFG6449035.1"/>
    </source>
</evidence>
<comment type="caution">
    <text evidence="16">The sequence shown here is derived from an EMBL/GenBank/DDBJ whole genome shotgun (WGS) entry which is preliminary data.</text>
</comment>
<dbReference type="InterPro" id="IPR039426">
    <property type="entry name" value="TonB-dep_rcpt-like"/>
</dbReference>
<sequence length="726" mass="80415">MHTPASAAFFWLLLLSAVPTAALAQETTSAEGEGPSKAPAAKLERVEINARPQSDTDLRRRAPVAKQLYGREELDKYGDTAVTEVLKRLPGVDLSTGAPRMRGLGAGYTLILINGDPAPPGFQLDQLHPSQVERIEVIKGPSAEHSAQAVAGAINIILKDAPKTTSMEARVGLGYSYDQPRPGLHMAYHHKQGALAYSVPLSLFSWKGVGERTTLTQSLGSDQQPASSLVHVLQPNWGHGYNFAPRLNWKRGDDDNVSLSTFMQKGFWHNRLSLQPLSLQGRPVLDDPSYNEGVWHNQNLNLAWNKRLDEDRKFELKAGWFRSGGEFDNEFTRAAGLRRVWGGNDTYGLTQAGKFSQLVGDSHSLMLGWDIDHRRRSDERNTQELAAAPVLEQDQFARVRRLAVFVQDEWELTPQWGLYLGLRHEQINTQSSVEGQPLRHTSRVTSPLLHLNYKFDPKGRDLIRSSLTRSYKAPGLNALTAPYAVSNRYPDLSRPNDMLSPDRGGNPLLRPELATGLDVAYETYFSGGGMASVGVFVREVQDLVRNVIALEQVGGLARYVSRPQNFSKARSHGLELELKGRAGELLPALFDPQTALNLRTSLNIYRSKIKALPLPNARLEGQQPWSATLGLDYRARALPVSMGLNLAYTPGFATQQTAQQLQTQSASRSADAFVQYTLSKQMSLRLAVNNIAPLDGRNTTRFDDGSYSQTLSYPRTSYQLGLDIKL</sequence>
<dbReference type="InterPro" id="IPR036942">
    <property type="entry name" value="Beta-barrel_TonB_sf"/>
</dbReference>
<evidence type="ECO:0000256" key="6">
    <source>
        <dbReference type="ARBA" id="ARBA00022729"/>
    </source>
</evidence>
<organism evidence="16 17">
    <name type="scientific">Roseateles rivi</name>
    <dbReference type="NCBI Taxonomy" id="3299028"/>
    <lineage>
        <taxon>Bacteria</taxon>
        <taxon>Pseudomonadati</taxon>
        <taxon>Pseudomonadota</taxon>
        <taxon>Betaproteobacteria</taxon>
        <taxon>Burkholderiales</taxon>
        <taxon>Sphaerotilaceae</taxon>
        <taxon>Roseateles</taxon>
    </lineage>
</organism>
<keyword evidence="5 11" id="KW-0812">Transmembrane</keyword>
<keyword evidence="4 11" id="KW-1134">Transmembrane beta strand</keyword>